<name>A0A068UEX3_COFCA</name>
<keyword evidence="2" id="KW-0812">Transmembrane</keyword>
<feature type="signal peptide" evidence="3">
    <location>
        <begin position="1"/>
        <end position="23"/>
    </location>
</feature>
<dbReference type="STRING" id="49390.A0A068UEX3"/>
<keyword evidence="2" id="KW-0472">Membrane</keyword>
<feature type="compositionally biased region" description="Pro residues" evidence="1">
    <location>
        <begin position="49"/>
        <end position="79"/>
    </location>
</feature>
<dbReference type="AlphaFoldDB" id="A0A068UEX3"/>
<gene>
    <name evidence="4" type="ORF">GSCOC_T00024233001</name>
</gene>
<dbReference type="CDD" id="cd12087">
    <property type="entry name" value="TM_EGFR-like"/>
    <property type="match status" value="1"/>
</dbReference>
<protein>
    <submittedName>
        <fullName evidence="4">Uncharacterized protein</fullName>
    </submittedName>
</protein>
<dbReference type="InParanoid" id="A0A068UEX3"/>
<dbReference type="OrthoDB" id="784725at2759"/>
<feature type="region of interest" description="Disordered" evidence="1">
    <location>
        <begin position="23"/>
        <end position="121"/>
    </location>
</feature>
<keyword evidence="2" id="KW-1133">Transmembrane helix</keyword>
<evidence type="ECO:0000256" key="3">
    <source>
        <dbReference type="SAM" id="SignalP"/>
    </source>
</evidence>
<dbReference type="OMA" id="ASDINHN"/>
<dbReference type="Gramene" id="CDP07115">
    <property type="protein sequence ID" value="CDP07115"/>
    <property type="gene ID" value="GSCOC_T00024233001"/>
</dbReference>
<keyword evidence="3" id="KW-0732">Signal</keyword>
<evidence type="ECO:0000313" key="5">
    <source>
        <dbReference type="Proteomes" id="UP000295252"/>
    </source>
</evidence>
<proteinExistence type="predicted"/>
<evidence type="ECO:0000256" key="1">
    <source>
        <dbReference type="SAM" id="MobiDB-lite"/>
    </source>
</evidence>
<accession>A0A068UEX3</accession>
<evidence type="ECO:0000256" key="2">
    <source>
        <dbReference type="SAM" id="Phobius"/>
    </source>
</evidence>
<feature type="chain" id="PRO_5001654745" evidence="3">
    <location>
        <begin position="24"/>
        <end position="166"/>
    </location>
</feature>
<dbReference type="PANTHER" id="PTHR36721:SF15">
    <property type="entry name" value="EN_SPM-LIKE TRANSPOSON PROTEIN"/>
    <property type="match status" value="1"/>
</dbReference>
<organism evidence="4 5">
    <name type="scientific">Coffea canephora</name>
    <name type="common">Robusta coffee</name>
    <dbReference type="NCBI Taxonomy" id="49390"/>
    <lineage>
        <taxon>Eukaryota</taxon>
        <taxon>Viridiplantae</taxon>
        <taxon>Streptophyta</taxon>
        <taxon>Embryophyta</taxon>
        <taxon>Tracheophyta</taxon>
        <taxon>Spermatophyta</taxon>
        <taxon>Magnoliopsida</taxon>
        <taxon>eudicotyledons</taxon>
        <taxon>Gunneridae</taxon>
        <taxon>Pentapetalae</taxon>
        <taxon>asterids</taxon>
        <taxon>lamiids</taxon>
        <taxon>Gentianales</taxon>
        <taxon>Rubiaceae</taxon>
        <taxon>Ixoroideae</taxon>
        <taxon>Gardenieae complex</taxon>
        <taxon>Bertiereae - Coffeeae clade</taxon>
        <taxon>Coffeeae</taxon>
        <taxon>Coffea</taxon>
    </lineage>
</organism>
<dbReference type="Proteomes" id="UP000295252">
    <property type="component" value="Chromosome I"/>
</dbReference>
<reference evidence="5" key="1">
    <citation type="journal article" date="2014" name="Science">
        <title>The coffee genome provides insight into the convergent evolution of caffeine biosynthesis.</title>
        <authorList>
            <person name="Denoeud F."/>
            <person name="Carretero-Paulet L."/>
            <person name="Dereeper A."/>
            <person name="Droc G."/>
            <person name="Guyot R."/>
            <person name="Pietrella M."/>
            <person name="Zheng C."/>
            <person name="Alberti A."/>
            <person name="Anthony F."/>
            <person name="Aprea G."/>
            <person name="Aury J.M."/>
            <person name="Bento P."/>
            <person name="Bernard M."/>
            <person name="Bocs S."/>
            <person name="Campa C."/>
            <person name="Cenci A."/>
            <person name="Combes M.C."/>
            <person name="Crouzillat D."/>
            <person name="Da Silva C."/>
            <person name="Daddiego L."/>
            <person name="De Bellis F."/>
            <person name="Dussert S."/>
            <person name="Garsmeur O."/>
            <person name="Gayraud T."/>
            <person name="Guignon V."/>
            <person name="Jahn K."/>
            <person name="Jamilloux V."/>
            <person name="Joet T."/>
            <person name="Labadie K."/>
            <person name="Lan T."/>
            <person name="Leclercq J."/>
            <person name="Lepelley M."/>
            <person name="Leroy T."/>
            <person name="Li L.T."/>
            <person name="Librado P."/>
            <person name="Lopez L."/>
            <person name="Munoz A."/>
            <person name="Noel B."/>
            <person name="Pallavicini A."/>
            <person name="Perrotta G."/>
            <person name="Poncet V."/>
            <person name="Pot D."/>
            <person name="Priyono X."/>
            <person name="Rigoreau M."/>
            <person name="Rouard M."/>
            <person name="Rozas J."/>
            <person name="Tranchant-Dubreuil C."/>
            <person name="VanBuren R."/>
            <person name="Zhang Q."/>
            <person name="Andrade A.C."/>
            <person name="Argout X."/>
            <person name="Bertrand B."/>
            <person name="de Kochko A."/>
            <person name="Graziosi G."/>
            <person name="Henry R.J."/>
            <person name="Jayarama X."/>
            <person name="Ming R."/>
            <person name="Nagai C."/>
            <person name="Rounsley S."/>
            <person name="Sankoff D."/>
            <person name="Giuliano G."/>
            <person name="Albert V.A."/>
            <person name="Wincker P."/>
            <person name="Lashermes P."/>
        </authorList>
    </citation>
    <scope>NUCLEOTIDE SEQUENCE [LARGE SCALE GENOMIC DNA]</scope>
    <source>
        <strain evidence="5">cv. DH200-94</strain>
    </source>
</reference>
<sequence>MSTFHIFTLALLVLLFNSPVSFSVDPPQTSPSPSPEHGADVPSLEPKKSLPPSPSPSVNSPPAPPPNLAPESSPSPAPTPANSTEPLKKSPAPSPSEAGDVSHADSSDIEAEDESSEGMSRGKKAGIAIGVVAGVCIVGIGALVYKKRQQNIQRAQFGYAARRELL</sequence>
<feature type="compositionally biased region" description="Acidic residues" evidence="1">
    <location>
        <begin position="107"/>
        <end position="116"/>
    </location>
</feature>
<feature type="transmembrane region" description="Helical" evidence="2">
    <location>
        <begin position="125"/>
        <end position="145"/>
    </location>
</feature>
<dbReference type="PANTHER" id="PTHR36721">
    <property type="entry name" value="PROLINE-RICH FAMILY PROTEIN"/>
    <property type="match status" value="1"/>
</dbReference>
<dbReference type="EMBL" id="HG739108">
    <property type="protein sequence ID" value="CDP07115.1"/>
    <property type="molecule type" value="Genomic_DNA"/>
</dbReference>
<keyword evidence="5" id="KW-1185">Reference proteome</keyword>
<evidence type="ECO:0000313" key="4">
    <source>
        <dbReference type="EMBL" id="CDP07115.1"/>
    </source>
</evidence>
<dbReference type="GO" id="GO:0009505">
    <property type="term" value="C:plant-type cell wall"/>
    <property type="evidence" value="ECO:0007669"/>
    <property type="project" value="EnsemblPlants"/>
</dbReference>